<sequence length="21" mass="2496">MQLPRTFSWPEYNLTITIIGD</sequence>
<proteinExistence type="predicted"/>
<organism evidence="1">
    <name type="scientific">Bracon brevicornis</name>
    <dbReference type="NCBI Taxonomy" id="1563983"/>
    <lineage>
        <taxon>Eukaryota</taxon>
        <taxon>Metazoa</taxon>
        <taxon>Ecdysozoa</taxon>
        <taxon>Arthropoda</taxon>
        <taxon>Hexapoda</taxon>
        <taxon>Insecta</taxon>
        <taxon>Pterygota</taxon>
        <taxon>Neoptera</taxon>
        <taxon>Endopterygota</taxon>
        <taxon>Hymenoptera</taxon>
        <taxon>Apocrita</taxon>
        <taxon>Ichneumonoidea</taxon>
        <taxon>Braconidae</taxon>
        <taxon>Braconinae</taxon>
        <taxon>Bracon</taxon>
    </lineage>
</organism>
<name>A0A6V7LS76_9HYME</name>
<gene>
    <name evidence="1" type="ORF">BBRV_LOCUS113728</name>
</gene>
<protein>
    <submittedName>
        <fullName evidence="1">Uncharacterized protein</fullName>
    </submittedName>
</protein>
<evidence type="ECO:0000313" key="1">
    <source>
        <dbReference type="EMBL" id="CAD1578879.1"/>
    </source>
</evidence>
<dbReference type="EMBL" id="CADCXW020000344">
    <property type="protein sequence ID" value="CAD1578879.1"/>
    <property type="molecule type" value="Genomic_DNA"/>
</dbReference>
<reference evidence="1" key="1">
    <citation type="submission" date="2020-07" db="EMBL/GenBank/DDBJ databases">
        <authorList>
            <person name="Ferguson B K."/>
        </authorList>
    </citation>
    <scope>NUCLEOTIDE SEQUENCE</scope>
    <source>
        <strain evidence="1">L06</strain>
    </source>
</reference>
<dbReference type="AlphaFoldDB" id="A0A6V7LS76"/>
<accession>A0A6V7LS76</accession>